<dbReference type="NCBIfam" id="NF003807">
    <property type="entry name" value="PRK05395.1-4"/>
    <property type="match status" value="1"/>
</dbReference>
<evidence type="ECO:0000256" key="8">
    <source>
        <dbReference type="HAMAP-Rule" id="MF_00169"/>
    </source>
</evidence>
<comment type="catalytic activity">
    <reaction evidence="1 8">
        <text>3-dehydroquinate = 3-dehydroshikimate + H2O</text>
        <dbReference type="Rhea" id="RHEA:21096"/>
        <dbReference type="ChEBI" id="CHEBI:15377"/>
        <dbReference type="ChEBI" id="CHEBI:16630"/>
        <dbReference type="ChEBI" id="CHEBI:32364"/>
        <dbReference type="EC" id="4.2.1.10"/>
    </reaction>
</comment>
<dbReference type="GO" id="GO:0008652">
    <property type="term" value="P:amino acid biosynthetic process"/>
    <property type="evidence" value="ECO:0007669"/>
    <property type="project" value="UniProtKB-KW"/>
</dbReference>
<dbReference type="GO" id="GO:0019631">
    <property type="term" value="P:quinate catabolic process"/>
    <property type="evidence" value="ECO:0007669"/>
    <property type="project" value="TreeGrafter"/>
</dbReference>
<dbReference type="PIRSF" id="PIRSF001399">
    <property type="entry name" value="DHquinase_II"/>
    <property type="match status" value="1"/>
</dbReference>
<dbReference type="PANTHER" id="PTHR21272:SF3">
    <property type="entry name" value="CATABOLIC 3-DEHYDROQUINASE"/>
    <property type="match status" value="1"/>
</dbReference>
<dbReference type="GO" id="GO:0009073">
    <property type="term" value="P:aromatic amino acid family biosynthetic process"/>
    <property type="evidence" value="ECO:0007669"/>
    <property type="project" value="UniProtKB-KW"/>
</dbReference>
<evidence type="ECO:0000256" key="7">
    <source>
        <dbReference type="ARBA" id="ARBA00023239"/>
    </source>
</evidence>
<evidence type="ECO:0000256" key="11">
    <source>
        <dbReference type="PIRSR" id="PIRSR001399-3"/>
    </source>
</evidence>
<dbReference type="GO" id="GO:0009423">
    <property type="term" value="P:chorismate biosynthetic process"/>
    <property type="evidence" value="ECO:0007669"/>
    <property type="project" value="UniProtKB-UniRule"/>
</dbReference>
<dbReference type="SUPFAM" id="SSF52304">
    <property type="entry name" value="Type II 3-dehydroquinate dehydratase"/>
    <property type="match status" value="1"/>
</dbReference>
<evidence type="ECO:0000256" key="4">
    <source>
        <dbReference type="ARBA" id="ARBA00011037"/>
    </source>
</evidence>
<comment type="pathway">
    <text evidence="3 8">Metabolic intermediate biosynthesis; chorismate biosynthesis; chorismate from D-erythrose 4-phosphate and phosphoenolpyruvate: step 3/7.</text>
</comment>
<protein>
    <recommendedName>
        <fullName evidence="6 8">3-dehydroquinate dehydratase</fullName>
        <shortName evidence="8">3-dehydroquinase</shortName>
        <ecNumber evidence="6 8">4.2.1.10</ecNumber>
    </recommendedName>
    <alternativeName>
        <fullName evidence="8">Type II DHQase</fullName>
    </alternativeName>
</protein>
<dbReference type="NCBIfam" id="NF003804">
    <property type="entry name" value="PRK05395.1-1"/>
    <property type="match status" value="1"/>
</dbReference>
<evidence type="ECO:0000256" key="1">
    <source>
        <dbReference type="ARBA" id="ARBA00001864"/>
    </source>
</evidence>
<keyword evidence="7 8" id="KW-0456">Lyase</keyword>
<dbReference type="Gene3D" id="3.40.50.9100">
    <property type="entry name" value="Dehydroquinase, class II"/>
    <property type="match status" value="1"/>
</dbReference>
<keyword evidence="13" id="KW-1185">Reference proteome</keyword>
<comment type="similarity">
    <text evidence="4 8">Belongs to the type-II 3-dehydroquinase family.</text>
</comment>
<evidence type="ECO:0000256" key="5">
    <source>
        <dbReference type="ARBA" id="ARBA00011193"/>
    </source>
</evidence>
<organism evidence="12 13">
    <name type="scientific">Colwellia ponticola</name>
    <dbReference type="NCBI Taxonomy" id="2304625"/>
    <lineage>
        <taxon>Bacteria</taxon>
        <taxon>Pseudomonadati</taxon>
        <taxon>Pseudomonadota</taxon>
        <taxon>Gammaproteobacteria</taxon>
        <taxon>Alteromonadales</taxon>
        <taxon>Colwelliaceae</taxon>
        <taxon>Colwellia</taxon>
    </lineage>
</organism>
<keyword evidence="8" id="KW-0028">Amino-acid biosynthesis</keyword>
<dbReference type="UniPathway" id="UPA00053">
    <property type="reaction ID" value="UER00086"/>
</dbReference>
<keyword evidence="8" id="KW-0057">Aromatic amino acid biosynthesis</keyword>
<evidence type="ECO:0000256" key="2">
    <source>
        <dbReference type="ARBA" id="ARBA00003924"/>
    </source>
</evidence>
<dbReference type="NCBIfam" id="NF003806">
    <property type="entry name" value="PRK05395.1-3"/>
    <property type="match status" value="1"/>
</dbReference>
<dbReference type="OrthoDB" id="9790793at2"/>
<dbReference type="Proteomes" id="UP000307702">
    <property type="component" value="Unassembled WGS sequence"/>
</dbReference>
<proteinExistence type="inferred from homology"/>
<dbReference type="Pfam" id="PF01220">
    <property type="entry name" value="DHquinase_II"/>
    <property type="match status" value="1"/>
</dbReference>
<dbReference type="PROSITE" id="PS01029">
    <property type="entry name" value="DEHYDROQUINASE_II"/>
    <property type="match status" value="1"/>
</dbReference>
<dbReference type="NCBIfam" id="NF003805">
    <property type="entry name" value="PRK05395.1-2"/>
    <property type="match status" value="1"/>
</dbReference>
<comment type="caution">
    <text evidence="12">The sequence shown here is derived from an EMBL/GenBank/DDBJ whole genome shotgun (WGS) entry which is preliminary data.</text>
</comment>
<evidence type="ECO:0000256" key="3">
    <source>
        <dbReference type="ARBA" id="ARBA00004902"/>
    </source>
</evidence>
<dbReference type="InterPro" id="IPR036441">
    <property type="entry name" value="DHquinase_II_sf"/>
</dbReference>
<evidence type="ECO:0000313" key="12">
    <source>
        <dbReference type="EMBL" id="TMM41442.1"/>
    </source>
</evidence>
<feature type="binding site" evidence="8 10">
    <location>
        <position position="114"/>
    </location>
    <ligand>
        <name>substrate</name>
    </ligand>
</feature>
<name>A0A8H2JLW5_9GAMM</name>
<dbReference type="EC" id="4.2.1.10" evidence="6 8"/>
<reference evidence="12 13" key="1">
    <citation type="submission" date="2019-05" db="EMBL/GenBank/DDBJ databases">
        <title>Colwellia ponticola sp. nov., isolated from seawater.</title>
        <authorList>
            <person name="Yoon J.-H."/>
        </authorList>
    </citation>
    <scope>NUCLEOTIDE SEQUENCE [LARGE SCALE GENOMIC DNA]</scope>
    <source>
        <strain evidence="12 13">OISW-25</strain>
    </source>
</reference>
<feature type="binding site" evidence="8 10">
    <location>
        <position position="90"/>
    </location>
    <ligand>
        <name>substrate</name>
    </ligand>
</feature>
<feature type="active site" description="Proton acceptor" evidence="8 9">
    <location>
        <position position="26"/>
    </location>
</feature>
<gene>
    <name evidence="8 12" type="primary">aroQ</name>
    <name evidence="12" type="ORF">FCS21_15515</name>
</gene>
<evidence type="ECO:0000256" key="9">
    <source>
        <dbReference type="PIRSR" id="PIRSR001399-1"/>
    </source>
</evidence>
<dbReference type="CDD" id="cd00466">
    <property type="entry name" value="DHQase_II"/>
    <property type="match status" value="1"/>
</dbReference>
<feature type="binding site" evidence="8 10">
    <location>
        <position position="77"/>
    </location>
    <ligand>
        <name>substrate</name>
    </ligand>
</feature>
<comment type="function">
    <text evidence="2 8">Catalyzes a trans-dehydration via an enolate intermediate.</text>
</comment>
<comment type="subunit">
    <text evidence="5 8">Homododecamer.</text>
</comment>
<dbReference type="RefSeq" id="WP_138624446.1">
    <property type="nucleotide sequence ID" value="NZ_SZVP01000023.1"/>
</dbReference>
<evidence type="ECO:0000256" key="6">
    <source>
        <dbReference type="ARBA" id="ARBA00012060"/>
    </source>
</evidence>
<dbReference type="HAMAP" id="MF_00169">
    <property type="entry name" value="AroQ"/>
    <property type="match status" value="1"/>
</dbReference>
<dbReference type="EMBL" id="SZVP01000023">
    <property type="protein sequence ID" value="TMM41442.1"/>
    <property type="molecule type" value="Genomic_DNA"/>
</dbReference>
<feature type="site" description="Transition state stabilizer" evidence="8 11">
    <location>
        <position position="21"/>
    </location>
</feature>
<sequence>MNAKFTVLVLNGPNLNMLGMREPTIYGKQSLSDIITDLSQQADKKHIKLQHLQSNAEHELINAIHNAYQEVDFIIINPAAFTHTSIALRDALLSVGIPFIEVHLSNVHARETFRKHSYLSDVATGIISGFGAQGYSFALDAAYSYLNKAQIN</sequence>
<feature type="active site" description="Proton donor" evidence="8 9">
    <location>
        <position position="103"/>
    </location>
</feature>
<evidence type="ECO:0000256" key="10">
    <source>
        <dbReference type="PIRSR" id="PIRSR001399-2"/>
    </source>
</evidence>
<dbReference type="AlphaFoldDB" id="A0A8H2JLW5"/>
<evidence type="ECO:0000313" key="13">
    <source>
        <dbReference type="Proteomes" id="UP000307702"/>
    </source>
</evidence>
<feature type="binding site" evidence="8 10">
    <location>
        <begin position="104"/>
        <end position="105"/>
    </location>
    <ligand>
        <name>substrate</name>
    </ligand>
</feature>
<accession>A0A8H2JLW5</accession>
<feature type="binding site" evidence="8 10">
    <location>
        <position position="83"/>
    </location>
    <ligand>
        <name>substrate</name>
    </ligand>
</feature>
<dbReference type="GO" id="GO:0003855">
    <property type="term" value="F:3-dehydroquinate dehydratase activity"/>
    <property type="evidence" value="ECO:0007669"/>
    <property type="project" value="UniProtKB-UniRule"/>
</dbReference>
<dbReference type="InterPro" id="IPR018509">
    <property type="entry name" value="DHquinase_II_CS"/>
</dbReference>
<dbReference type="NCBIfam" id="TIGR01088">
    <property type="entry name" value="aroQ"/>
    <property type="match status" value="1"/>
</dbReference>
<dbReference type="PANTHER" id="PTHR21272">
    <property type="entry name" value="CATABOLIC 3-DEHYDROQUINASE"/>
    <property type="match status" value="1"/>
</dbReference>
<dbReference type="InterPro" id="IPR001874">
    <property type="entry name" value="DHquinase_II"/>
</dbReference>